<protein>
    <recommendedName>
        <fullName evidence="15">Riboflavin biosynthesis protein</fullName>
    </recommendedName>
    <domain>
        <recommendedName>
            <fullName evidence="15">Riboflavin kinase</fullName>
            <ecNumber evidence="15">2.7.1.26</ecNumber>
        </recommendedName>
        <alternativeName>
            <fullName evidence="15">Flavokinase</fullName>
        </alternativeName>
    </domain>
    <domain>
        <recommendedName>
            <fullName evidence="15">FMN adenylyltransferase</fullName>
            <ecNumber evidence="15">2.7.7.2</ecNumber>
        </recommendedName>
        <alternativeName>
            <fullName evidence="15">FAD pyrophosphorylase</fullName>
        </alternativeName>
        <alternativeName>
            <fullName evidence="15">FAD synthase</fullName>
        </alternativeName>
    </domain>
</protein>
<keyword evidence="12" id="KW-0511">Multifunctional enzyme</keyword>
<comment type="pathway">
    <text evidence="2 15">Cofactor biosynthesis; FAD biosynthesis; FAD from FMN: step 1/1.</text>
</comment>
<dbReference type="EMBL" id="CP014671">
    <property type="protein sequence ID" value="ANX05610.1"/>
    <property type="molecule type" value="Genomic_DNA"/>
</dbReference>
<dbReference type="EC" id="2.7.1.26" evidence="15"/>
<reference evidence="18" key="1">
    <citation type="submission" date="2016-03" db="EMBL/GenBank/DDBJ databases">
        <title>Complete genome sequence of Solimmundus cernigliae, representing a novel lineage of polycyclic aromatic hydrocarbon degraders within the Gammaproteobacteria.</title>
        <authorList>
            <person name="Singleton D.R."/>
            <person name="Dickey A.N."/>
            <person name="Scholl E.H."/>
            <person name="Wright F.A."/>
            <person name="Aitken M.D."/>
        </authorList>
    </citation>
    <scope>NUCLEOTIDE SEQUENCE [LARGE SCALE GENOMIC DNA]</scope>
    <source>
        <strain evidence="18">TR3.2</strain>
    </source>
</reference>
<keyword evidence="6 15" id="KW-0808">Transferase</keyword>
<dbReference type="Gene3D" id="3.40.50.620">
    <property type="entry name" value="HUPs"/>
    <property type="match status" value="1"/>
</dbReference>
<dbReference type="GO" id="GO:0009231">
    <property type="term" value="P:riboflavin biosynthetic process"/>
    <property type="evidence" value="ECO:0007669"/>
    <property type="project" value="InterPro"/>
</dbReference>
<evidence type="ECO:0000313" key="18">
    <source>
        <dbReference type="Proteomes" id="UP000092952"/>
    </source>
</evidence>
<dbReference type="KEGG" id="gbi:PG2T_10920"/>
<dbReference type="SMART" id="SM00904">
    <property type="entry name" value="Flavokinase"/>
    <property type="match status" value="1"/>
</dbReference>
<dbReference type="Pfam" id="PF06574">
    <property type="entry name" value="FAD_syn"/>
    <property type="match status" value="1"/>
</dbReference>
<evidence type="ECO:0000256" key="9">
    <source>
        <dbReference type="ARBA" id="ARBA00022777"/>
    </source>
</evidence>
<dbReference type="UniPathway" id="UPA00277">
    <property type="reaction ID" value="UER00407"/>
</dbReference>
<evidence type="ECO:0000259" key="16">
    <source>
        <dbReference type="SMART" id="SM00904"/>
    </source>
</evidence>
<dbReference type="SUPFAM" id="SSF82114">
    <property type="entry name" value="Riboflavin kinase-like"/>
    <property type="match status" value="1"/>
</dbReference>
<dbReference type="GO" id="GO:0003919">
    <property type="term" value="F:FMN adenylyltransferase activity"/>
    <property type="evidence" value="ECO:0007669"/>
    <property type="project" value="UniProtKB-UniRule"/>
</dbReference>
<keyword evidence="5 15" id="KW-0288">FMN</keyword>
<dbReference type="EC" id="2.7.7.2" evidence="15"/>
<dbReference type="FunCoup" id="A0A1B1YXX5">
    <property type="interactions" value="436"/>
</dbReference>
<evidence type="ECO:0000256" key="6">
    <source>
        <dbReference type="ARBA" id="ARBA00022679"/>
    </source>
</evidence>
<dbReference type="Gene3D" id="2.40.30.30">
    <property type="entry name" value="Riboflavin kinase-like"/>
    <property type="match status" value="1"/>
</dbReference>
<dbReference type="NCBIfam" id="NF004159">
    <property type="entry name" value="PRK05627.1-2"/>
    <property type="match status" value="1"/>
</dbReference>
<gene>
    <name evidence="17" type="ORF">PG2T_10920</name>
</gene>
<keyword evidence="11 15" id="KW-0067">ATP-binding</keyword>
<dbReference type="InterPro" id="IPR015865">
    <property type="entry name" value="Riboflavin_kinase_bac/euk"/>
</dbReference>
<evidence type="ECO:0000256" key="14">
    <source>
        <dbReference type="ARBA" id="ARBA00049494"/>
    </source>
</evidence>
<dbReference type="GO" id="GO:0008531">
    <property type="term" value="F:riboflavin kinase activity"/>
    <property type="evidence" value="ECO:0007669"/>
    <property type="project" value="UniProtKB-UniRule"/>
</dbReference>
<keyword evidence="18" id="KW-1185">Reference proteome</keyword>
<dbReference type="UniPathway" id="UPA00276">
    <property type="reaction ID" value="UER00406"/>
</dbReference>
<proteinExistence type="inferred from homology"/>
<evidence type="ECO:0000256" key="5">
    <source>
        <dbReference type="ARBA" id="ARBA00022643"/>
    </source>
</evidence>
<dbReference type="InParanoid" id="A0A1B1YXX5"/>
<dbReference type="GO" id="GO:0006747">
    <property type="term" value="P:FAD biosynthetic process"/>
    <property type="evidence" value="ECO:0007669"/>
    <property type="project" value="UniProtKB-UniRule"/>
</dbReference>
<dbReference type="PANTHER" id="PTHR22749">
    <property type="entry name" value="RIBOFLAVIN KINASE/FMN ADENYLYLTRANSFERASE"/>
    <property type="match status" value="1"/>
</dbReference>
<evidence type="ECO:0000256" key="15">
    <source>
        <dbReference type="PIRNR" id="PIRNR004491"/>
    </source>
</evidence>
<accession>A0A1B1YXX5</accession>
<dbReference type="PIRSF" id="PIRSF004491">
    <property type="entry name" value="FAD_Synth"/>
    <property type="match status" value="1"/>
</dbReference>
<evidence type="ECO:0000256" key="10">
    <source>
        <dbReference type="ARBA" id="ARBA00022827"/>
    </source>
</evidence>
<evidence type="ECO:0000256" key="11">
    <source>
        <dbReference type="ARBA" id="ARBA00022840"/>
    </source>
</evidence>
<dbReference type="InterPro" id="IPR015864">
    <property type="entry name" value="FAD_synthase"/>
</dbReference>
<dbReference type="PANTHER" id="PTHR22749:SF6">
    <property type="entry name" value="RIBOFLAVIN KINASE"/>
    <property type="match status" value="1"/>
</dbReference>
<evidence type="ECO:0000256" key="7">
    <source>
        <dbReference type="ARBA" id="ARBA00022695"/>
    </source>
</evidence>
<dbReference type="InterPro" id="IPR023465">
    <property type="entry name" value="Riboflavin_kinase_dom_sf"/>
</dbReference>
<dbReference type="OrthoDB" id="9803667at2"/>
<dbReference type="RefSeq" id="WP_068808248.1">
    <property type="nucleotide sequence ID" value="NZ_CP014671.1"/>
</dbReference>
<keyword evidence="8 15" id="KW-0547">Nucleotide-binding</keyword>
<comment type="catalytic activity">
    <reaction evidence="13 15">
        <text>riboflavin + ATP = FMN + ADP + H(+)</text>
        <dbReference type="Rhea" id="RHEA:14357"/>
        <dbReference type="ChEBI" id="CHEBI:15378"/>
        <dbReference type="ChEBI" id="CHEBI:30616"/>
        <dbReference type="ChEBI" id="CHEBI:57986"/>
        <dbReference type="ChEBI" id="CHEBI:58210"/>
        <dbReference type="ChEBI" id="CHEBI:456216"/>
        <dbReference type="EC" id="2.7.1.26"/>
    </reaction>
</comment>
<dbReference type="AlphaFoldDB" id="A0A1B1YXX5"/>
<organism evidence="17 18">
    <name type="scientific">Immundisolibacter cernigliae</name>
    <dbReference type="NCBI Taxonomy" id="1810504"/>
    <lineage>
        <taxon>Bacteria</taxon>
        <taxon>Pseudomonadati</taxon>
        <taxon>Pseudomonadota</taxon>
        <taxon>Gammaproteobacteria</taxon>
        <taxon>Immundisolibacterales</taxon>
        <taxon>Immundisolibacteraceae</taxon>
        <taxon>Immundisolibacter</taxon>
    </lineage>
</organism>
<comment type="function">
    <text evidence="1">Catalyzes the phosphorylation of riboflavin to FMN followed by the adenylation of FMN to FAD.</text>
</comment>
<keyword evidence="10 15" id="KW-0274">FAD</keyword>
<evidence type="ECO:0000313" key="17">
    <source>
        <dbReference type="EMBL" id="ANX05610.1"/>
    </source>
</evidence>
<evidence type="ECO:0000256" key="12">
    <source>
        <dbReference type="ARBA" id="ARBA00023268"/>
    </source>
</evidence>
<dbReference type="InterPro" id="IPR002606">
    <property type="entry name" value="Riboflavin_kinase_bac"/>
</dbReference>
<dbReference type="InterPro" id="IPR023468">
    <property type="entry name" value="Riboflavin_kinase"/>
</dbReference>
<evidence type="ECO:0000256" key="4">
    <source>
        <dbReference type="ARBA" id="ARBA00022630"/>
    </source>
</evidence>
<evidence type="ECO:0000256" key="3">
    <source>
        <dbReference type="ARBA" id="ARBA00005201"/>
    </source>
</evidence>
<dbReference type="STRING" id="1810504.PG2T_10920"/>
<keyword evidence="9 15" id="KW-0418">Kinase</keyword>
<name>A0A1B1YXX5_9GAMM</name>
<comment type="similarity">
    <text evidence="15">Belongs to the ribF family.</text>
</comment>
<keyword evidence="7 15" id="KW-0548">Nucleotidyltransferase</keyword>
<evidence type="ECO:0000256" key="8">
    <source>
        <dbReference type="ARBA" id="ARBA00022741"/>
    </source>
</evidence>
<dbReference type="InterPro" id="IPR014729">
    <property type="entry name" value="Rossmann-like_a/b/a_fold"/>
</dbReference>
<dbReference type="NCBIfam" id="TIGR00083">
    <property type="entry name" value="ribF"/>
    <property type="match status" value="1"/>
</dbReference>
<sequence length="309" mass="33919">MELIRGLHNLRPRHRGCVASIGNFDGVHLGHQAIVARLQEHAAATGLPARVVLFEPQPLEFFRPDQVEPRLMRLREKLAALDALGVDGVLCLHFDARLAGMPRDAFVEHLLIEGLGVRQLVVGPDFRFGHKRLGDVDYLKTVGTSAGFGVEAMPPLLLDGERVSSTAVRQHLTGGDLAGAARLLGRPYTLHGRVSHGDARGRTIGFPTLNLPLRRKAVSLRGVFAVRVTGLADRPLPAVANLGVRPTVDGTYPLLEVHVLDFAGQVYGRQVQVEFVQQLRDERRFDGLDALRAQIELDLRAARRVFAKP</sequence>
<feature type="domain" description="Riboflavin kinase" evidence="16">
    <location>
        <begin position="183"/>
        <end position="307"/>
    </location>
</feature>
<keyword evidence="4 15" id="KW-0285">Flavoprotein</keyword>
<dbReference type="FunFam" id="3.40.50.620:FF:000021">
    <property type="entry name" value="Riboflavin biosynthesis protein"/>
    <property type="match status" value="1"/>
</dbReference>
<dbReference type="Proteomes" id="UP000092952">
    <property type="component" value="Chromosome"/>
</dbReference>
<dbReference type="CDD" id="cd02064">
    <property type="entry name" value="FAD_synthetase_N"/>
    <property type="match status" value="1"/>
</dbReference>
<dbReference type="GO" id="GO:0005524">
    <property type="term" value="F:ATP binding"/>
    <property type="evidence" value="ECO:0007669"/>
    <property type="project" value="UniProtKB-UniRule"/>
</dbReference>
<evidence type="ECO:0000256" key="2">
    <source>
        <dbReference type="ARBA" id="ARBA00004726"/>
    </source>
</evidence>
<dbReference type="GO" id="GO:0009398">
    <property type="term" value="P:FMN biosynthetic process"/>
    <property type="evidence" value="ECO:0007669"/>
    <property type="project" value="UniProtKB-UniRule"/>
</dbReference>
<dbReference type="SUPFAM" id="SSF52374">
    <property type="entry name" value="Nucleotidylyl transferase"/>
    <property type="match status" value="1"/>
</dbReference>
<comment type="pathway">
    <text evidence="3 15">Cofactor biosynthesis; FMN biosynthesis; FMN from riboflavin (ATP route): step 1/1.</text>
</comment>
<dbReference type="NCBIfam" id="NF004163">
    <property type="entry name" value="PRK05627.1-6"/>
    <property type="match status" value="1"/>
</dbReference>
<evidence type="ECO:0000256" key="13">
    <source>
        <dbReference type="ARBA" id="ARBA00047880"/>
    </source>
</evidence>
<dbReference type="NCBIfam" id="NF004160">
    <property type="entry name" value="PRK05627.1-3"/>
    <property type="match status" value="1"/>
</dbReference>
<comment type="catalytic activity">
    <reaction evidence="14 15">
        <text>FMN + ATP + H(+) = FAD + diphosphate</text>
        <dbReference type="Rhea" id="RHEA:17237"/>
        <dbReference type="ChEBI" id="CHEBI:15378"/>
        <dbReference type="ChEBI" id="CHEBI:30616"/>
        <dbReference type="ChEBI" id="CHEBI:33019"/>
        <dbReference type="ChEBI" id="CHEBI:57692"/>
        <dbReference type="ChEBI" id="CHEBI:58210"/>
        <dbReference type="EC" id="2.7.7.2"/>
    </reaction>
</comment>
<evidence type="ECO:0000256" key="1">
    <source>
        <dbReference type="ARBA" id="ARBA00002121"/>
    </source>
</evidence>
<dbReference type="Pfam" id="PF01687">
    <property type="entry name" value="Flavokinase"/>
    <property type="match status" value="1"/>
</dbReference>